<dbReference type="STRING" id="1834516.BL253_02705"/>
<evidence type="ECO:0000256" key="1">
    <source>
        <dbReference type="ARBA" id="ARBA00009986"/>
    </source>
</evidence>
<feature type="region of interest" description="Disordered" evidence="7">
    <location>
        <begin position="476"/>
        <end position="510"/>
    </location>
</feature>
<dbReference type="PANTHER" id="PTHR42804">
    <property type="entry name" value="ALDEHYDE DEHYDROGENASE"/>
    <property type="match status" value="1"/>
</dbReference>
<feature type="domain" description="Aldehyde dehydrogenase" evidence="8">
    <location>
        <begin position="13"/>
        <end position="474"/>
    </location>
</feature>
<evidence type="ECO:0000259" key="8">
    <source>
        <dbReference type="Pfam" id="PF00171"/>
    </source>
</evidence>
<comment type="caution">
    <text evidence="9">The sequence shown here is derived from an EMBL/GenBank/DDBJ whole genome shotgun (WGS) entry which is preliminary data.</text>
</comment>
<keyword evidence="10" id="KW-1185">Reference proteome</keyword>
<dbReference type="SUPFAM" id="SSF53720">
    <property type="entry name" value="ALDH-like"/>
    <property type="match status" value="1"/>
</dbReference>
<dbReference type="AlphaFoldDB" id="A0A1V2IJH9"/>
<dbReference type="OrthoDB" id="6882680at2"/>
<evidence type="ECO:0000256" key="6">
    <source>
        <dbReference type="RuleBase" id="RU003345"/>
    </source>
</evidence>
<dbReference type="RefSeq" id="WP_076813295.1">
    <property type="nucleotide sequence ID" value="NZ_MOMC01000007.1"/>
</dbReference>
<dbReference type="PANTHER" id="PTHR42804:SF1">
    <property type="entry name" value="ALDEHYDE DEHYDROGENASE-RELATED"/>
    <property type="match status" value="1"/>
</dbReference>
<dbReference type="PROSITE" id="PS00687">
    <property type="entry name" value="ALDEHYDE_DEHYDR_GLU"/>
    <property type="match status" value="1"/>
</dbReference>
<evidence type="ECO:0000256" key="4">
    <source>
        <dbReference type="ARBA" id="ARBA00049194"/>
    </source>
</evidence>
<dbReference type="PROSITE" id="PS00070">
    <property type="entry name" value="ALDEHYDE_DEHYDR_CYS"/>
    <property type="match status" value="1"/>
</dbReference>
<dbReference type="CDD" id="cd07139">
    <property type="entry name" value="ALDH_AldA-Rv0768"/>
    <property type="match status" value="1"/>
</dbReference>
<dbReference type="Gene3D" id="3.40.605.10">
    <property type="entry name" value="Aldehyde Dehydrogenase, Chain A, domain 1"/>
    <property type="match status" value="1"/>
</dbReference>
<evidence type="ECO:0000256" key="3">
    <source>
        <dbReference type="ARBA" id="ARBA00024226"/>
    </source>
</evidence>
<dbReference type="InterPro" id="IPR029510">
    <property type="entry name" value="Ald_DH_CS_GLU"/>
</dbReference>
<evidence type="ECO:0000256" key="7">
    <source>
        <dbReference type="SAM" id="MobiDB-lite"/>
    </source>
</evidence>
<protein>
    <recommendedName>
        <fullName evidence="3">aldehyde dehydrogenase (NAD(+))</fullName>
        <ecNumber evidence="3">1.2.1.3</ecNumber>
    </recommendedName>
</protein>
<accession>A0A1V2IJH9</accession>
<evidence type="ECO:0000256" key="5">
    <source>
        <dbReference type="PROSITE-ProRule" id="PRU10007"/>
    </source>
</evidence>
<dbReference type="InterPro" id="IPR016161">
    <property type="entry name" value="Ald_DH/histidinol_DH"/>
</dbReference>
<evidence type="ECO:0000313" key="10">
    <source>
        <dbReference type="Proteomes" id="UP000188929"/>
    </source>
</evidence>
<evidence type="ECO:0000256" key="2">
    <source>
        <dbReference type="ARBA" id="ARBA00023002"/>
    </source>
</evidence>
<feature type="active site" evidence="5">
    <location>
        <position position="250"/>
    </location>
</feature>
<sequence length="510" mass="52955">MQVHDRLFIGGAWAAPAGTGTIDVVSPHTEETVGRVPEGTTADLDAAVAAARDAFDNGPWPRMSPAERADAIGRIAAVLNGKAEEVARTISTEMGSPVSWALFGQVYSTTFALDYFANLARTFAFTDVRAGMLGPALVRRLPIGVVGAIVPWNVPLYVTALKLGPALASGSTIVIKPAPETPLSAWLLAEAVEEAGLPPGVVSIVPAHREVAEHLVRHPGVDKVSFTGSTAAGRRIASICGERLARCTLELGGKSAALLLPDVDIEAALPALLPAALMNNGQACVAQTRLLAPRERYDEIVEALVAKVGAMKIGDPLDAATEVGPLVAARQRERVEGYIAAGREAGAKVALGGGRPAELDRGFYVEPTVFTEVDNGMRIAQEEIFGPVLSVIPYSGVEEAVAIANDSRYGLSGSVWTADVEEGLKISARIRTGTFNVNTFMLENSAPFGGFKESGLGRELGPEGLSAYLEYQSVNLPAGWTPPPPPPTSAAEPGAADAGTDAAGTDGAGA</sequence>
<dbReference type="Proteomes" id="UP000188929">
    <property type="component" value="Unassembled WGS sequence"/>
</dbReference>
<proteinExistence type="inferred from homology"/>
<feature type="compositionally biased region" description="Low complexity" evidence="7">
    <location>
        <begin position="489"/>
        <end position="510"/>
    </location>
</feature>
<dbReference type="Gene3D" id="3.40.309.10">
    <property type="entry name" value="Aldehyde Dehydrogenase, Chain A, domain 2"/>
    <property type="match status" value="1"/>
</dbReference>
<evidence type="ECO:0000313" key="9">
    <source>
        <dbReference type="EMBL" id="ONH33099.1"/>
    </source>
</evidence>
<dbReference type="EMBL" id="MOMC01000007">
    <property type="protein sequence ID" value="ONH33099.1"/>
    <property type="molecule type" value="Genomic_DNA"/>
</dbReference>
<dbReference type="FunFam" id="3.40.605.10:FF:000007">
    <property type="entry name" value="NAD/NADP-dependent betaine aldehyde dehydrogenase"/>
    <property type="match status" value="1"/>
</dbReference>
<keyword evidence="2 6" id="KW-0560">Oxidoreductase</keyword>
<dbReference type="EC" id="1.2.1.3" evidence="3"/>
<dbReference type="InterPro" id="IPR016160">
    <property type="entry name" value="Ald_DH_CS_CYS"/>
</dbReference>
<dbReference type="InterPro" id="IPR016162">
    <property type="entry name" value="Ald_DH_N"/>
</dbReference>
<dbReference type="InterPro" id="IPR016163">
    <property type="entry name" value="Ald_DH_C"/>
</dbReference>
<dbReference type="Pfam" id="PF00171">
    <property type="entry name" value="Aldedh"/>
    <property type="match status" value="1"/>
</dbReference>
<dbReference type="InterPro" id="IPR015590">
    <property type="entry name" value="Aldehyde_DH_dom"/>
</dbReference>
<gene>
    <name evidence="9" type="ORF">BL253_02705</name>
</gene>
<dbReference type="FunFam" id="3.40.309.10:FF:000009">
    <property type="entry name" value="Aldehyde dehydrogenase A"/>
    <property type="match status" value="1"/>
</dbReference>
<comment type="similarity">
    <text evidence="1 6">Belongs to the aldehyde dehydrogenase family.</text>
</comment>
<organism evidence="9 10">
    <name type="scientific">Pseudofrankia asymbiotica</name>
    <dbReference type="NCBI Taxonomy" id="1834516"/>
    <lineage>
        <taxon>Bacteria</taxon>
        <taxon>Bacillati</taxon>
        <taxon>Actinomycetota</taxon>
        <taxon>Actinomycetes</taxon>
        <taxon>Frankiales</taxon>
        <taxon>Frankiaceae</taxon>
        <taxon>Pseudofrankia</taxon>
    </lineage>
</organism>
<dbReference type="GO" id="GO:0004029">
    <property type="term" value="F:aldehyde dehydrogenase (NAD+) activity"/>
    <property type="evidence" value="ECO:0007669"/>
    <property type="project" value="UniProtKB-EC"/>
</dbReference>
<name>A0A1V2IJH9_9ACTN</name>
<reference evidence="10" key="1">
    <citation type="submission" date="2016-10" db="EMBL/GenBank/DDBJ databases">
        <title>Frankia sp. NRRL B-16386 Genome sequencing.</title>
        <authorList>
            <person name="Ghodhbane-Gtari F."/>
            <person name="Swanson E."/>
            <person name="Gueddou A."/>
            <person name="Hezbri K."/>
            <person name="Ktari K."/>
            <person name="Nouioui I."/>
            <person name="Morris K."/>
            <person name="Simpson S."/>
            <person name="Abebe-Akele F."/>
            <person name="Thomas K."/>
            <person name="Gtari M."/>
            <person name="Tisa L.S."/>
        </authorList>
    </citation>
    <scope>NUCLEOTIDE SEQUENCE [LARGE SCALE GENOMIC DNA]</scope>
    <source>
        <strain evidence="10">NRRL B-16386</strain>
    </source>
</reference>
<comment type="catalytic activity">
    <reaction evidence="4">
        <text>an aldehyde + NAD(+) + H2O = a carboxylate + NADH + 2 H(+)</text>
        <dbReference type="Rhea" id="RHEA:16185"/>
        <dbReference type="ChEBI" id="CHEBI:15377"/>
        <dbReference type="ChEBI" id="CHEBI:15378"/>
        <dbReference type="ChEBI" id="CHEBI:17478"/>
        <dbReference type="ChEBI" id="CHEBI:29067"/>
        <dbReference type="ChEBI" id="CHEBI:57540"/>
        <dbReference type="ChEBI" id="CHEBI:57945"/>
        <dbReference type="EC" id="1.2.1.3"/>
    </reaction>
</comment>